<dbReference type="Proteomes" id="UP000444960">
    <property type="component" value="Unassembled WGS sequence"/>
</dbReference>
<dbReference type="RefSeq" id="WP_228461602.1">
    <property type="nucleotide sequence ID" value="NZ_BJOV01000005.1"/>
</dbReference>
<protein>
    <submittedName>
        <fullName evidence="1">Methylase of HemK family protein</fullName>
    </submittedName>
</protein>
<dbReference type="SUPFAM" id="SSF53335">
    <property type="entry name" value="S-adenosyl-L-methionine-dependent methyltransferases"/>
    <property type="match status" value="1"/>
</dbReference>
<evidence type="ECO:0000313" key="1">
    <source>
        <dbReference type="EMBL" id="GEE03213.1"/>
    </source>
</evidence>
<dbReference type="PANTHER" id="PTHR18895:SF74">
    <property type="entry name" value="MTRF1L RELEASE FACTOR GLUTAMINE METHYLTRANSFERASE"/>
    <property type="match status" value="1"/>
</dbReference>
<dbReference type="AlphaFoldDB" id="A0A7I9VDN6"/>
<dbReference type="Gene3D" id="3.40.50.150">
    <property type="entry name" value="Vaccinia Virus protein VP39"/>
    <property type="match status" value="1"/>
</dbReference>
<evidence type="ECO:0000313" key="2">
    <source>
        <dbReference type="Proteomes" id="UP000444960"/>
    </source>
</evidence>
<dbReference type="EMBL" id="BJOV01000005">
    <property type="protein sequence ID" value="GEE03213.1"/>
    <property type="molecule type" value="Genomic_DNA"/>
</dbReference>
<organism evidence="1 2">
    <name type="scientific">Gordonia spumicola</name>
    <dbReference type="NCBI Taxonomy" id="589161"/>
    <lineage>
        <taxon>Bacteria</taxon>
        <taxon>Bacillati</taxon>
        <taxon>Actinomycetota</taxon>
        <taxon>Actinomycetes</taxon>
        <taxon>Mycobacteriales</taxon>
        <taxon>Gordoniaceae</taxon>
        <taxon>Gordonia</taxon>
    </lineage>
</organism>
<dbReference type="InterPro" id="IPR029063">
    <property type="entry name" value="SAM-dependent_MTases_sf"/>
</dbReference>
<name>A0A7I9VDN6_9ACTN</name>
<dbReference type="PANTHER" id="PTHR18895">
    <property type="entry name" value="HEMK METHYLTRANSFERASE"/>
    <property type="match status" value="1"/>
</dbReference>
<keyword evidence="1" id="KW-0808">Transferase</keyword>
<reference evidence="2" key="1">
    <citation type="submission" date="2019-06" db="EMBL/GenBank/DDBJ databases">
        <title>Gordonia isolated from sludge of a wastewater treatment plant.</title>
        <authorList>
            <person name="Tamura T."/>
            <person name="Aoyama K."/>
            <person name="Kang Y."/>
            <person name="Saito S."/>
            <person name="Akiyama N."/>
            <person name="Yazawa K."/>
            <person name="Gonoi T."/>
            <person name="Mikami Y."/>
        </authorList>
    </citation>
    <scope>NUCLEOTIDE SEQUENCE [LARGE SCALE GENOMIC DNA]</scope>
    <source>
        <strain evidence="2">NBRC 107696</strain>
    </source>
</reference>
<sequence length="255" mass="26698">MLRSAGCVFADDEARVLRRWASGADELDDWTARRVAGEPLEHIVGRVEFGGLDLRVGPGVFVPRQRSLLLAAAAVDLVAERPGVFVEVCCGVAPIAATVAHRHPATSIVVSDIDVTALDFATLNVPGATAVRGRFLDAVTAPASVIAAVPPYVPDGQARLLPGEAGHEAARALFGGSDGLDAVRALLGGAASRLVDGGAIAVEMHRDQTTSAAAHAARHGLHTRTVHAEDRQTAVLIGTKPERVTVRRRTTDTRV</sequence>
<proteinExistence type="predicted"/>
<gene>
    <name evidence="1" type="ORF">nbrc107696_36590</name>
</gene>
<dbReference type="Gene3D" id="1.10.8.10">
    <property type="entry name" value="DNA helicase RuvA subunit, C-terminal domain"/>
    <property type="match status" value="1"/>
</dbReference>
<dbReference type="GO" id="GO:0032259">
    <property type="term" value="P:methylation"/>
    <property type="evidence" value="ECO:0007669"/>
    <property type="project" value="UniProtKB-KW"/>
</dbReference>
<dbReference type="InterPro" id="IPR050320">
    <property type="entry name" value="N5-glutamine_MTase"/>
</dbReference>
<comment type="caution">
    <text evidence="1">The sequence shown here is derived from an EMBL/GenBank/DDBJ whole genome shotgun (WGS) entry which is preliminary data.</text>
</comment>
<keyword evidence="2" id="KW-1185">Reference proteome</keyword>
<accession>A0A7I9VDN6</accession>
<dbReference type="GO" id="GO:0008168">
    <property type="term" value="F:methyltransferase activity"/>
    <property type="evidence" value="ECO:0007669"/>
    <property type="project" value="UniProtKB-KW"/>
</dbReference>
<keyword evidence="1" id="KW-0489">Methyltransferase</keyword>